<dbReference type="InterPro" id="IPR055302">
    <property type="entry name" value="F-box_dom-containing"/>
</dbReference>
<organism evidence="4">
    <name type="scientific">Aegilops tauschii</name>
    <name type="common">Tausch's goatgrass</name>
    <name type="synonym">Aegilops squarrosa</name>
    <dbReference type="NCBI Taxonomy" id="37682"/>
    <lineage>
        <taxon>Eukaryota</taxon>
        <taxon>Viridiplantae</taxon>
        <taxon>Streptophyta</taxon>
        <taxon>Embryophyta</taxon>
        <taxon>Tracheophyta</taxon>
        <taxon>Spermatophyta</taxon>
        <taxon>Magnoliopsida</taxon>
        <taxon>Liliopsida</taxon>
        <taxon>Poales</taxon>
        <taxon>Poaceae</taxon>
        <taxon>BOP clade</taxon>
        <taxon>Pooideae</taxon>
        <taxon>Triticodae</taxon>
        <taxon>Triticeae</taxon>
        <taxon>Triticinae</taxon>
        <taxon>Aegilops</taxon>
    </lineage>
</organism>
<dbReference type="Pfam" id="PF24758">
    <property type="entry name" value="LRR_At5g56370"/>
    <property type="match status" value="1"/>
</dbReference>
<dbReference type="InterPro" id="IPR001810">
    <property type="entry name" value="F-box_dom"/>
</dbReference>
<feature type="domain" description="F-box/LRR-repeat protein 15/At3g58940/PEG3-like LRR" evidence="3">
    <location>
        <begin position="169"/>
        <end position="403"/>
    </location>
</feature>
<dbReference type="SUPFAM" id="SSF81383">
    <property type="entry name" value="F-box domain"/>
    <property type="match status" value="1"/>
</dbReference>
<sequence length="568" mass="62481">MDEQQVLLGISRSDMLARIERCGRDPAMLDLGSNMLLHFAYEYLPDPPVSPTAPLSLAGASWVPDGVDRISRLPDVVLRDIISRLPAKDAARPTALASRWRPLWRSAPLALVDNHLLPDGGASGPLIIGAPSPRAVTAAVSSALAAHPGPFRCVHLTCSTMDEHRGEMARWIDTLVAKGVKDLVFVNRPWPMDLRLPATLFSCASLTRLYLGVWTLPGTAAVPRGASFPNLRELGLCMTVMEDRALAFLLEKSPVLEFLLIMWSQTGVRLRLVSHSLRCLQLGYTHLEDIEVVDAPRLERFFLRNVSLPGTGKFTINSPSRIKIGGAPNLRVLGYIQPGQTELGISNTVIVVVDPTTNLICMYNCAVSINIANAGSKENIVPSVQILAIELHFGVRDAVKKSPRISEKSTGKVNLKFWQEGGPMKCVVQSMKKVFFYEFQGSRSEVAFLKFIAERGRVLEQMVVVVSSKCFSWVDDDVNVKLKPLTGAKWSSKACKLHIFKSPRTDVAGPLCRHNIACDFGWADPFDLRYYYKAERMSGSGHCSSCNKQQAGHLDIVRLAVANLSSVN</sequence>
<accession>N1QRR1</accession>
<dbReference type="InterPro" id="IPR032675">
    <property type="entry name" value="LRR_dom_sf"/>
</dbReference>
<dbReference type="InterPro" id="IPR036047">
    <property type="entry name" value="F-box-like_dom_sf"/>
</dbReference>
<dbReference type="InterPro" id="IPR053781">
    <property type="entry name" value="F-box_AtFBL13-like"/>
</dbReference>
<dbReference type="Gene3D" id="3.80.10.10">
    <property type="entry name" value="Ribonuclease Inhibitor"/>
    <property type="match status" value="1"/>
</dbReference>
<dbReference type="CDD" id="cd22160">
    <property type="entry name" value="F-box_AtFBL13-like"/>
    <property type="match status" value="1"/>
</dbReference>
<dbReference type="PANTHER" id="PTHR32141">
    <property type="match status" value="1"/>
</dbReference>
<dbReference type="AlphaFoldDB" id="N1QRR1"/>
<dbReference type="PANTHER" id="PTHR32141:SF135">
    <property type="entry name" value="OS09G0516450 PROTEIN"/>
    <property type="match status" value="1"/>
</dbReference>
<evidence type="ECO:0000259" key="3">
    <source>
        <dbReference type="Pfam" id="PF24758"/>
    </source>
</evidence>
<evidence type="ECO:0000259" key="2">
    <source>
        <dbReference type="Pfam" id="PF08387"/>
    </source>
</evidence>
<evidence type="ECO:0000259" key="1">
    <source>
        <dbReference type="Pfam" id="PF00646"/>
    </source>
</evidence>
<reference evidence="4" key="1">
    <citation type="submission" date="2015-06" db="UniProtKB">
        <authorList>
            <consortium name="EnsemblPlants"/>
        </authorList>
    </citation>
    <scope>IDENTIFICATION</scope>
</reference>
<name>N1QRR1_AEGTA</name>
<dbReference type="InterPro" id="IPR006566">
    <property type="entry name" value="FBD"/>
</dbReference>
<feature type="domain" description="FBD" evidence="2">
    <location>
        <begin position="420"/>
        <end position="463"/>
    </location>
</feature>
<dbReference type="InterPro" id="IPR055411">
    <property type="entry name" value="LRR_FXL15/At3g58940/PEG3-like"/>
</dbReference>
<protein>
    <submittedName>
        <fullName evidence="4">Uncharacterized protein</fullName>
    </submittedName>
</protein>
<proteinExistence type="predicted"/>
<dbReference type="EnsemblPlants" id="EMT01821">
    <property type="protein sequence ID" value="EMT01821"/>
    <property type="gene ID" value="F775_15680"/>
</dbReference>
<dbReference type="Pfam" id="PF00646">
    <property type="entry name" value="F-box"/>
    <property type="match status" value="1"/>
</dbReference>
<evidence type="ECO:0000313" key="4">
    <source>
        <dbReference type="EnsemblPlants" id="EMT01821"/>
    </source>
</evidence>
<dbReference type="Pfam" id="PF08387">
    <property type="entry name" value="FBD"/>
    <property type="match status" value="1"/>
</dbReference>
<feature type="domain" description="F-box" evidence="1">
    <location>
        <begin position="70"/>
        <end position="107"/>
    </location>
</feature>
<dbReference type="SUPFAM" id="SSF52047">
    <property type="entry name" value="RNI-like"/>
    <property type="match status" value="1"/>
</dbReference>